<protein>
    <recommendedName>
        <fullName evidence="3">FBD domain-containing protein</fullName>
    </recommendedName>
</protein>
<dbReference type="PANTHER" id="PTHR34223:SF107">
    <property type="entry name" value="F-BOX DOMAIN-CONTAINING PROTEIN"/>
    <property type="match status" value="1"/>
</dbReference>
<accession>A0A5J9SZV8</accession>
<feature type="non-terminal residue" evidence="1">
    <location>
        <position position="1"/>
    </location>
</feature>
<dbReference type="PANTHER" id="PTHR34223">
    <property type="entry name" value="OS11G0201299 PROTEIN"/>
    <property type="match status" value="1"/>
</dbReference>
<keyword evidence="2" id="KW-1185">Reference proteome</keyword>
<dbReference type="AlphaFoldDB" id="A0A5J9SZV8"/>
<evidence type="ECO:0000313" key="1">
    <source>
        <dbReference type="EMBL" id="TVU04616.1"/>
    </source>
</evidence>
<dbReference type="Proteomes" id="UP000324897">
    <property type="component" value="Unassembled WGS sequence"/>
</dbReference>
<sequence length="228" mass="26047">MKCLSITDSELSDDCRIRIYAPNLVSLRLDTFWGWAPILEDVPSLVEAFVRVTDDCKDRCKKRCQAGQDCSCEYRDNGSSVLLKGLSKARKLVLIPGHMMLVCIATILHFHCVDCLIFFSLQLVQTIFKRDLRCCPTFSMLKTLLLNGYWCVPDDFSALACMLEHSPVLEKLTLELFSEGPDHKFEVKATCSKKRSSAISEHLKIVEIKFNFPCERVIKVLKFVERLT</sequence>
<dbReference type="Gramene" id="TVU04616">
    <property type="protein sequence ID" value="TVU04616"/>
    <property type="gene ID" value="EJB05_47739"/>
</dbReference>
<dbReference type="EMBL" id="RWGY01000051">
    <property type="protein sequence ID" value="TVU04616.1"/>
    <property type="molecule type" value="Genomic_DNA"/>
</dbReference>
<gene>
    <name evidence="1" type="ORF">EJB05_47739</name>
</gene>
<dbReference type="InterPro" id="IPR053197">
    <property type="entry name" value="F-box_SCFL_complex_component"/>
</dbReference>
<proteinExistence type="predicted"/>
<reference evidence="1 2" key="1">
    <citation type="journal article" date="2019" name="Sci. Rep.">
        <title>A high-quality genome of Eragrostis curvula grass provides insights into Poaceae evolution and supports new strategies to enhance forage quality.</title>
        <authorList>
            <person name="Carballo J."/>
            <person name="Santos B.A.C.M."/>
            <person name="Zappacosta D."/>
            <person name="Garbus I."/>
            <person name="Selva J.P."/>
            <person name="Gallo C.A."/>
            <person name="Diaz A."/>
            <person name="Albertini E."/>
            <person name="Caccamo M."/>
            <person name="Echenique V."/>
        </authorList>
    </citation>
    <scope>NUCLEOTIDE SEQUENCE [LARGE SCALE GENOMIC DNA]</scope>
    <source>
        <strain evidence="2">cv. Victoria</strain>
        <tissue evidence="1">Leaf</tissue>
    </source>
</reference>
<dbReference type="OrthoDB" id="612216at2759"/>
<name>A0A5J9SZV8_9POAL</name>
<comment type="caution">
    <text evidence="1">The sequence shown here is derived from an EMBL/GenBank/DDBJ whole genome shotgun (WGS) entry which is preliminary data.</text>
</comment>
<evidence type="ECO:0008006" key="3">
    <source>
        <dbReference type="Google" id="ProtNLM"/>
    </source>
</evidence>
<evidence type="ECO:0000313" key="2">
    <source>
        <dbReference type="Proteomes" id="UP000324897"/>
    </source>
</evidence>
<organism evidence="1 2">
    <name type="scientific">Eragrostis curvula</name>
    <name type="common">weeping love grass</name>
    <dbReference type="NCBI Taxonomy" id="38414"/>
    <lineage>
        <taxon>Eukaryota</taxon>
        <taxon>Viridiplantae</taxon>
        <taxon>Streptophyta</taxon>
        <taxon>Embryophyta</taxon>
        <taxon>Tracheophyta</taxon>
        <taxon>Spermatophyta</taxon>
        <taxon>Magnoliopsida</taxon>
        <taxon>Liliopsida</taxon>
        <taxon>Poales</taxon>
        <taxon>Poaceae</taxon>
        <taxon>PACMAD clade</taxon>
        <taxon>Chloridoideae</taxon>
        <taxon>Eragrostideae</taxon>
        <taxon>Eragrostidinae</taxon>
        <taxon>Eragrostis</taxon>
    </lineage>
</organism>